<keyword evidence="9 11" id="KW-0460">Magnesium</keyword>
<evidence type="ECO:0000256" key="10">
    <source>
        <dbReference type="ARBA" id="ARBA00022977"/>
    </source>
</evidence>
<feature type="binding site" evidence="11">
    <location>
        <position position="172"/>
    </location>
    <ligand>
        <name>ATP</name>
        <dbReference type="ChEBI" id="CHEBI:30616"/>
    </ligand>
</feature>
<keyword evidence="8 11" id="KW-0067">ATP-binding</keyword>
<dbReference type="Pfam" id="PF02110">
    <property type="entry name" value="HK"/>
    <property type="match status" value="1"/>
</dbReference>
<dbReference type="GO" id="GO:0005524">
    <property type="term" value="F:ATP binding"/>
    <property type="evidence" value="ECO:0007669"/>
    <property type="project" value="UniProtKB-UniRule"/>
</dbReference>
<comment type="caution">
    <text evidence="12">The sequence shown here is derived from an EMBL/GenBank/DDBJ whole genome shotgun (WGS) entry which is preliminary data.</text>
</comment>
<organism evidence="12 13">
    <name type="scientific">Komagataeibacter diospyri</name>
    <dbReference type="NCBI Taxonomy" id="1932662"/>
    <lineage>
        <taxon>Bacteria</taxon>
        <taxon>Pseudomonadati</taxon>
        <taxon>Pseudomonadota</taxon>
        <taxon>Alphaproteobacteria</taxon>
        <taxon>Acetobacterales</taxon>
        <taxon>Acetobacteraceae</taxon>
        <taxon>Komagataeibacter</taxon>
    </lineage>
</organism>
<dbReference type="GO" id="GO:0009228">
    <property type="term" value="P:thiamine biosynthetic process"/>
    <property type="evidence" value="ECO:0007669"/>
    <property type="project" value="UniProtKB-KW"/>
</dbReference>
<accession>A0A4P5NPT9</accession>
<dbReference type="InterPro" id="IPR000417">
    <property type="entry name" value="Hyethyz_kinase"/>
</dbReference>
<dbReference type="InterPro" id="IPR029056">
    <property type="entry name" value="Ribokinase-like"/>
</dbReference>
<dbReference type="AlphaFoldDB" id="A0A4P5NZ55"/>
<keyword evidence="7 11" id="KW-0418">Kinase</keyword>
<evidence type="ECO:0000256" key="7">
    <source>
        <dbReference type="ARBA" id="ARBA00022777"/>
    </source>
</evidence>
<comment type="similarity">
    <text evidence="11">Belongs to the Thz kinase family.</text>
</comment>
<keyword evidence="5 11" id="KW-0479">Metal-binding</keyword>
<protein>
    <recommendedName>
        <fullName evidence="11">Hydroxyethylthiazole kinase</fullName>
        <ecNumber evidence="11">2.7.1.50</ecNumber>
    </recommendedName>
    <alternativeName>
        <fullName evidence="11">4-methyl-5-beta-hydroxyethylthiazole kinase</fullName>
        <shortName evidence="11">TH kinase</shortName>
        <shortName evidence="11">Thz kinase</shortName>
    </alternativeName>
</protein>
<comment type="pathway">
    <text evidence="3 11">Cofactor biosynthesis; thiamine diphosphate biosynthesis; 4-methyl-5-(2-phosphoethyl)-thiazole from 5-(2-hydroxyethyl)-4-methylthiazole: step 1/1.</text>
</comment>
<comment type="cofactor">
    <cofactor evidence="2 11">
        <name>Mg(2+)</name>
        <dbReference type="ChEBI" id="CHEBI:18420"/>
    </cofactor>
</comment>
<dbReference type="GO" id="GO:0000287">
    <property type="term" value="F:magnesium ion binding"/>
    <property type="evidence" value="ECO:0007669"/>
    <property type="project" value="UniProtKB-UniRule"/>
</dbReference>
<dbReference type="GO" id="GO:0009229">
    <property type="term" value="P:thiamine diphosphate biosynthetic process"/>
    <property type="evidence" value="ECO:0007669"/>
    <property type="project" value="UniProtKB-UniRule"/>
</dbReference>
<dbReference type="PRINTS" id="PR01099">
    <property type="entry name" value="HYETHTZKNASE"/>
</dbReference>
<feature type="binding site" evidence="11">
    <location>
        <position position="126"/>
    </location>
    <ligand>
        <name>ATP</name>
        <dbReference type="ChEBI" id="CHEBI:30616"/>
    </ligand>
</feature>
<dbReference type="HAMAP" id="MF_00228">
    <property type="entry name" value="Thz_kinase"/>
    <property type="match status" value="1"/>
</dbReference>
<name>A0A4P5NZ55_9PROT</name>
<dbReference type="EMBL" id="BDLU01000014">
    <property type="protein sequence ID" value="GCE82467.1"/>
    <property type="molecule type" value="Genomic_DNA"/>
</dbReference>
<comment type="function">
    <text evidence="11">Catalyzes the phosphorylation of the hydroxyl group of 4-methyl-5-beta-hydroxyethylthiazole (THZ).</text>
</comment>
<dbReference type="RefSeq" id="WP_141259856.1">
    <property type="nucleotide sequence ID" value="NZ_BDLU01000014.1"/>
</dbReference>
<dbReference type="PIRSF" id="PIRSF000513">
    <property type="entry name" value="Thz_kinase"/>
    <property type="match status" value="1"/>
</dbReference>
<comment type="caution">
    <text evidence="11">Lacks conserved residue(s) required for the propagation of feature annotation.</text>
</comment>
<evidence type="ECO:0000313" key="13">
    <source>
        <dbReference type="Proteomes" id="UP000315095"/>
    </source>
</evidence>
<keyword evidence="10 11" id="KW-0784">Thiamine biosynthesis</keyword>
<dbReference type="Gene3D" id="3.40.1190.20">
    <property type="match status" value="1"/>
</dbReference>
<evidence type="ECO:0000313" key="12">
    <source>
        <dbReference type="EMBL" id="GCE82467.1"/>
    </source>
</evidence>
<dbReference type="GO" id="GO:0004417">
    <property type="term" value="F:hydroxyethylthiazole kinase activity"/>
    <property type="evidence" value="ECO:0007669"/>
    <property type="project" value="UniProtKB-UniRule"/>
</dbReference>
<dbReference type="SUPFAM" id="SSF53613">
    <property type="entry name" value="Ribokinase-like"/>
    <property type="match status" value="1"/>
</dbReference>
<accession>A0A4P5NZ55</accession>
<evidence type="ECO:0000256" key="3">
    <source>
        <dbReference type="ARBA" id="ARBA00004868"/>
    </source>
</evidence>
<dbReference type="OrthoDB" id="8909021at2"/>
<dbReference type="CDD" id="cd01170">
    <property type="entry name" value="THZ_kinase"/>
    <property type="match status" value="1"/>
</dbReference>
<keyword evidence="6 11" id="KW-0547">Nucleotide-binding</keyword>
<dbReference type="Proteomes" id="UP000315095">
    <property type="component" value="Unassembled WGS sequence"/>
</dbReference>
<evidence type="ECO:0000256" key="2">
    <source>
        <dbReference type="ARBA" id="ARBA00001946"/>
    </source>
</evidence>
<evidence type="ECO:0000256" key="1">
    <source>
        <dbReference type="ARBA" id="ARBA00001771"/>
    </source>
</evidence>
<evidence type="ECO:0000256" key="6">
    <source>
        <dbReference type="ARBA" id="ARBA00022741"/>
    </source>
</evidence>
<evidence type="ECO:0000256" key="5">
    <source>
        <dbReference type="ARBA" id="ARBA00022723"/>
    </source>
</evidence>
<keyword evidence="13" id="KW-1185">Reference proteome</keyword>
<evidence type="ECO:0000256" key="9">
    <source>
        <dbReference type="ARBA" id="ARBA00022842"/>
    </source>
</evidence>
<evidence type="ECO:0000256" key="11">
    <source>
        <dbReference type="HAMAP-Rule" id="MF_00228"/>
    </source>
</evidence>
<gene>
    <name evidence="11" type="primary">thiM</name>
    <name evidence="12" type="ORF">MSKU9_0608</name>
</gene>
<proteinExistence type="inferred from homology"/>
<evidence type="ECO:0000256" key="4">
    <source>
        <dbReference type="ARBA" id="ARBA00022679"/>
    </source>
</evidence>
<dbReference type="EC" id="2.7.1.50" evidence="11"/>
<keyword evidence="4 11" id="KW-0808">Transferase</keyword>
<feature type="binding site" evidence="11">
    <location>
        <position position="199"/>
    </location>
    <ligand>
        <name>substrate</name>
    </ligand>
</feature>
<comment type="catalytic activity">
    <reaction evidence="1 11">
        <text>5-(2-hydroxyethyl)-4-methylthiazole + ATP = 4-methyl-5-(2-phosphooxyethyl)-thiazole + ADP + H(+)</text>
        <dbReference type="Rhea" id="RHEA:24212"/>
        <dbReference type="ChEBI" id="CHEBI:15378"/>
        <dbReference type="ChEBI" id="CHEBI:17957"/>
        <dbReference type="ChEBI" id="CHEBI:30616"/>
        <dbReference type="ChEBI" id="CHEBI:58296"/>
        <dbReference type="ChEBI" id="CHEBI:456216"/>
        <dbReference type="EC" id="2.7.1.50"/>
    </reaction>
</comment>
<evidence type="ECO:0000256" key="8">
    <source>
        <dbReference type="ARBA" id="ARBA00022840"/>
    </source>
</evidence>
<dbReference type="UniPathway" id="UPA00060">
    <property type="reaction ID" value="UER00139"/>
</dbReference>
<reference evidence="13" key="1">
    <citation type="submission" date="2017-01" db="EMBL/GenBank/DDBJ databases">
        <title>Komagataeibacter sp. MSKU9 whole genome sequencing project.</title>
        <authorList>
            <person name="Matsutani M."/>
            <person name="Naloka K."/>
            <person name="Theeragool G."/>
            <person name="Yakushi T."/>
            <person name="Matsushita K."/>
        </authorList>
    </citation>
    <scope>NUCLEOTIDE SEQUENCE [LARGE SCALE GENOMIC DNA]</scope>
    <source>
        <strain evidence="13">MSKU9</strain>
    </source>
</reference>
<sequence>MKHVTWEHDNVRQTWQALPVRKPFIYGQTNYIAATLSANVLLAAGAVTAIGAIPSAVEIFASNADAIWINAAAQVTDPPEQLFAAARIARDKNIPWVLDPVAMGAGAETYDNVIRQLLTYRPAVIRGNASELMALAGGAGGTKGVEATLSPAAALAAARDLACRSGAVVAISGPVDHITDGTSVRLVPGGSPMLTRITGAGCSLGALVAALLRVAATPLEAATVAHAAYAIAAERAAERARGPASFTMEFVDALSCLADN</sequence>